<keyword evidence="4 10" id="KW-0547">Nucleotide-binding</keyword>
<dbReference type="GO" id="GO:0016743">
    <property type="term" value="F:carboxyl- or carbamoyltransferase activity"/>
    <property type="evidence" value="ECO:0007669"/>
    <property type="project" value="UniProtKB-UniRule"/>
</dbReference>
<evidence type="ECO:0000259" key="11">
    <source>
        <dbReference type="PROSITE" id="PS50989"/>
    </source>
</evidence>
<dbReference type="NCBIfam" id="NF004344">
    <property type="entry name" value="PRK05724.1"/>
    <property type="match status" value="1"/>
</dbReference>
<dbReference type="PANTHER" id="PTHR42853:SF3">
    <property type="entry name" value="ACETYL-COENZYME A CARBOXYLASE CARBOXYL TRANSFERASE SUBUNIT ALPHA, CHLOROPLASTIC"/>
    <property type="match status" value="1"/>
</dbReference>
<dbReference type="PRINTS" id="PR01069">
    <property type="entry name" value="ACCCTRFRASEA"/>
</dbReference>
<dbReference type="Proteomes" id="UP000317894">
    <property type="component" value="Unassembled WGS sequence"/>
</dbReference>
<dbReference type="EC" id="2.1.3.15" evidence="10"/>
<proteinExistence type="inferred from homology"/>
<dbReference type="HAMAP" id="MF_00823">
    <property type="entry name" value="AcetylCoA_CT_alpha"/>
    <property type="match status" value="1"/>
</dbReference>
<evidence type="ECO:0000313" key="12">
    <source>
        <dbReference type="EMBL" id="TRW17126.1"/>
    </source>
</evidence>
<dbReference type="GO" id="GO:0006633">
    <property type="term" value="P:fatty acid biosynthetic process"/>
    <property type="evidence" value="ECO:0007669"/>
    <property type="project" value="UniProtKB-KW"/>
</dbReference>
<dbReference type="GO" id="GO:0009317">
    <property type="term" value="C:acetyl-CoA carboxylase complex"/>
    <property type="evidence" value="ECO:0007669"/>
    <property type="project" value="InterPro"/>
</dbReference>
<dbReference type="InterPro" id="IPR029045">
    <property type="entry name" value="ClpP/crotonase-like_dom_sf"/>
</dbReference>
<organism evidence="12 13">
    <name type="scientific">Glacieibacterium frigidum</name>
    <dbReference type="NCBI Taxonomy" id="2593303"/>
    <lineage>
        <taxon>Bacteria</taxon>
        <taxon>Pseudomonadati</taxon>
        <taxon>Pseudomonadota</taxon>
        <taxon>Alphaproteobacteria</taxon>
        <taxon>Sphingomonadales</taxon>
        <taxon>Sphingosinicellaceae</taxon>
        <taxon>Glacieibacterium</taxon>
    </lineage>
</organism>
<evidence type="ECO:0000256" key="8">
    <source>
        <dbReference type="ARBA" id="ARBA00023160"/>
    </source>
</evidence>
<keyword evidence="6 10" id="KW-0067">ATP-binding</keyword>
<comment type="subunit">
    <text evidence="10">Acetyl-CoA carboxylase is a heterohexamer composed of biotin carboxyl carrier protein (AccB), biotin carboxylase (AccC) and two subunits each of ACCase subunit alpha (AccA) and ACCase subunit beta (AccD).</text>
</comment>
<dbReference type="RefSeq" id="WP_143554671.1">
    <property type="nucleotide sequence ID" value="NZ_VJWA01000001.1"/>
</dbReference>
<comment type="subcellular location">
    <subcellularLocation>
        <location evidence="10">Cytoplasm</location>
    </subcellularLocation>
</comment>
<comment type="similarity">
    <text evidence="10">Belongs to the AccA family.</text>
</comment>
<accession>A0A552UFX4</accession>
<keyword evidence="8 10" id="KW-0275">Fatty acid biosynthesis</keyword>
<dbReference type="EMBL" id="VJWA01000001">
    <property type="protein sequence ID" value="TRW17126.1"/>
    <property type="molecule type" value="Genomic_DNA"/>
</dbReference>
<feature type="domain" description="CoA carboxyltransferase C-terminal" evidence="11">
    <location>
        <begin position="39"/>
        <end position="290"/>
    </location>
</feature>
<dbReference type="PANTHER" id="PTHR42853">
    <property type="entry name" value="ACETYL-COENZYME A CARBOXYLASE CARBOXYL TRANSFERASE SUBUNIT ALPHA"/>
    <property type="match status" value="1"/>
</dbReference>
<evidence type="ECO:0000313" key="13">
    <source>
        <dbReference type="Proteomes" id="UP000317894"/>
    </source>
</evidence>
<evidence type="ECO:0000256" key="5">
    <source>
        <dbReference type="ARBA" id="ARBA00022832"/>
    </source>
</evidence>
<dbReference type="SUPFAM" id="SSF52096">
    <property type="entry name" value="ClpP/crotonase"/>
    <property type="match status" value="1"/>
</dbReference>
<evidence type="ECO:0000256" key="7">
    <source>
        <dbReference type="ARBA" id="ARBA00023098"/>
    </source>
</evidence>
<gene>
    <name evidence="10" type="primary">accA</name>
    <name evidence="12" type="ORF">FMM06_02690</name>
</gene>
<dbReference type="PROSITE" id="PS50989">
    <property type="entry name" value="COA_CT_CTER"/>
    <property type="match status" value="1"/>
</dbReference>
<keyword evidence="5 10" id="KW-0276">Fatty acid metabolism</keyword>
<evidence type="ECO:0000256" key="6">
    <source>
        <dbReference type="ARBA" id="ARBA00022840"/>
    </source>
</evidence>
<dbReference type="Pfam" id="PF03255">
    <property type="entry name" value="ACCA"/>
    <property type="match status" value="1"/>
</dbReference>
<comment type="pathway">
    <text evidence="1 10">Lipid metabolism; malonyl-CoA biosynthesis; malonyl-CoA from acetyl-CoA: step 1/1.</text>
</comment>
<keyword evidence="7 10" id="KW-0443">Lipid metabolism</keyword>
<dbReference type="OrthoDB" id="9808023at2"/>
<reference evidence="12 13" key="1">
    <citation type="submission" date="2019-07" db="EMBL/GenBank/DDBJ databases">
        <title>Novel species isolated from glacier.</title>
        <authorList>
            <person name="Liu Q."/>
            <person name="Xin Y.-H."/>
        </authorList>
    </citation>
    <scope>NUCLEOTIDE SEQUENCE [LARGE SCALE GENOMIC DNA]</scope>
    <source>
        <strain evidence="12 13">LB1R16</strain>
    </source>
</reference>
<dbReference type="UniPathway" id="UPA00655">
    <property type="reaction ID" value="UER00711"/>
</dbReference>
<evidence type="ECO:0000256" key="1">
    <source>
        <dbReference type="ARBA" id="ARBA00004956"/>
    </source>
</evidence>
<dbReference type="AlphaFoldDB" id="A0A552UFX4"/>
<comment type="function">
    <text evidence="10">Component of the acetyl coenzyme A carboxylase (ACC) complex. First, biotin carboxylase catalyzes the carboxylation of biotin on its carrier protein (BCCP) and then the CO(2) group is transferred by the carboxyltransferase to acetyl-CoA to form malonyl-CoA.</text>
</comment>
<evidence type="ECO:0000256" key="3">
    <source>
        <dbReference type="ARBA" id="ARBA00022679"/>
    </source>
</evidence>
<dbReference type="NCBIfam" id="TIGR00513">
    <property type="entry name" value="accA"/>
    <property type="match status" value="1"/>
</dbReference>
<evidence type="ECO:0000256" key="10">
    <source>
        <dbReference type="HAMAP-Rule" id="MF_00823"/>
    </source>
</evidence>
<keyword evidence="12" id="KW-0436">Ligase</keyword>
<dbReference type="GO" id="GO:2001295">
    <property type="term" value="P:malonyl-CoA biosynthetic process"/>
    <property type="evidence" value="ECO:0007669"/>
    <property type="project" value="UniProtKB-UniRule"/>
</dbReference>
<comment type="caution">
    <text evidence="12">The sequence shown here is derived from an EMBL/GenBank/DDBJ whole genome shotgun (WGS) entry which is preliminary data.</text>
</comment>
<keyword evidence="2 10" id="KW-0444">Lipid biosynthesis</keyword>
<dbReference type="InterPro" id="IPR001095">
    <property type="entry name" value="Acetyl_CoA_COase_a_su"/>
</dbReference>
<keyword evidence="13" id="KW-1185">Reference proteome</keyword>
<evidence type="ECO:0000256" key="4">
    <source>
        <dbReference type="ARBA" id="ARBA00022741"/>
    </source>
</evidence>
<protein>
    <recommendedName>
        <fullName evidence="10">Acetyl-coenzyme A carboxylase carboxyl transferase subunit alpha</fullName>
        <shortName evidence="10">ACCase subunit alpha</shortName>
        <shortName evidence="10">Acetyl-CoA carboxylase carboxyltransferase subunit alpha</shortName>
        <ecNumber evidence="10">2.1.3.15</ecNumber>
    </recommendedName>
</protein>
<sequence>MTDWLDFEKPVQALSNSAAELRALNTPEALAEAPRLEERATRLLADLYGRLTPVQRLAVARHPARPHFKDYVAGLIDDFTPLAGDRGFGEDEAIVGGLGRLDGRTVMVIGHEKGADTATRVKHNFGMGRPEGYRKAIRLMEMAGRFGVPVVTLLDTPGAYPGLEGEARGQAEAIARSTQACLDLPVPMVAAIVGEGMSGGAVGLAAANRVLMFEHAVYAVISPEGCASILWRGEQGRAADAAEAMKITASDLLRLGIIDRIVYEPAGGAHRAPALAIERLGAAITAQLAEMEGQDAATLKRGRREKFLAMGRS</sequence>
<dbReference type="NCBIfam" id="NF041504">
    <property type="entry name" value="AccA_sub"/>
    <property type="match status" value="1"/>
</dbReference>
<comment type="catalytic activity">
    <reaction evidence="9 10">
        <text>N(6)-carboxybiotinyl-L-lysyl-[protein] + acetyl-CoA = N(6)-biotinyl-L-lysyl-[protein] + malonyl-CoA</text>
        <dbReference type="Rhea" id="RHEA:54728"/>
        <dbReference type="Rhea" id="RHEA-COMP:10505"/>
        <dbReference type="Rhea" id="RHEA-COMP:10506"/>
        <dbReference type="ChEBI" id="CHEBI:57288"/>
        <dbReference type="ChEBI" id="CHEBI:57384"/>
        <dbReference type="ChEBI" id="CHEBI:83144"/>
        <dbReference type="ChEBI" id="CHEBI:83145"/>
        <dbReference type="EC" id="2.1.3.15"/>
    </reaction>
</comment>
<keyword evidence="10" id="KW-0963">Cytoplasm</keyword>
<keyword evidence="3 10" id="KW-0808">Transferase</keyword>
<dbReference type="GO" id="GO:0003989">
    <property type="term" value="F:acetyl-CoA carboxylase activity"/>
    <property type="evidence" value="ECO:0007669"/>
    <property type="project" value="InterPro"/>
</dbReference>
<evidence type="ECO:0000256" key="2">
    <source>
        <dbReference type="ARBA" id="ARBA00022516"/>
    </source>
</evidence>
<evidence type="ECO:0000256" key="9">
    <source>
        <dbReference type="ARBA" id="ARBA00049152"/>
    </source>
</evidence>
<dbReference type="InterPro" id="IPR011763">
    <property type="entry name" value="COA_CT_C"/>
</dbReference>
<dbReference type="GO" id="GO:0005524">
    <property type="term" value="F:ATP binding"/>
    <property type="evidence" value="ECO:0007669"/>
    <property type="project" value="UniProtKB-KW"/>
</dbReference>
<dbReference type="Gene3D" id="3.90.226.10">
    <property type="entry name" value="2-enoyl-CoA Hydratase, Chain A, domain 1"/>
    <property type="match status" value="1"/>
</dbReference>
<name>A0A552UFX4_9SPHN</name>